<accession>A0AAW1TS33</accession>
<evidence type="ECO:0000313" key="2">
    <source>
        <dbReference type="Proteomes" id="UP001431783"/>
    </source>
</evidence>
<reference evidence="1 2" key="1">
    <citation type="submission" date="2023-03" db="EMBL/GenBank/DDBJ databases">
        <title>Genome insight into feeding habits of ladybird beetles.</title>
        <authorList>
            <person name="Li H.-S."/>
            <person name="Huang Y.-H."/>
            <person name="Pang H."/>
        </authorList>
    </citation>
    <scope>NUCLEOTIDE SEQUENCE [LARGE SCALE GENOMIC DNA]</scope>
    <source>
        <strain evidence="1">SYSU_2023b</strain>
        <tissue evidence="1">Whole body</tissue>
    </source>
</reference>
<protein>
    <submittedName>
        <fullName evidence="1">Uncharacterized protein</fullName>
    </submittedName>
</protein>
<sequence length="208" mass="24458">MRRDYGLNCSSLDDEYCTPYYEPMKKCNFIIKPKKIINIYEEPLKNYIKKHPFTSSCLKCATCLAVASEIHAIFSESVEGCTKKYEVENIIRENLDNLCKNGYGNYDLREYKSLHILTNNHKLTTHVNTEMNGKWPEKLREITCLFKEHIDVNNLYKHYIDGPFNMTDYLCRNGGIFRDCINVQIKEVILPNTNQGIITYIFNCFRHK</sequence>
<organism evidence="1 2">
    <name type="scientific">Henosepilachna vigintioctopunctata</name>
    <dbReference type="NCBI Taxonomy" id="420089"/>
    <lineage>
        <taxon>Eukaryota</taxon>
        <taxon>Metazoa</taxon>
        <taxon>Ecdysozoa</taxon>
        <taxon>Arthropoda</taxon>
        <taxon>Hexapoda</taxon>
        <taxon>Insecta</taxon>
        <taxon>Pterygota</taxon>
        <taxon>Neoptera</taxon>
        <taxon>Endopterygota</taxon>
        <taxon>Coleoptera</taxon>
        <taxon>Polyphaga</taxon>
        <taxon>Cucujiformia</taxon>
        <taxon>Coccinelloidea</taxon>
        <taxon>Coccinellidae</taxon>
        <taxon>Epilachninae</taxon>
        <taxon>Epilachnini</taxon>
        <taxon>Henosepilachna</taxon>
    </lineage>
</organism>
<name>A0AAW1TS33_9CUCU</name>
<dbReference type="AlphaFoldDB" id="A0AAW1TS33"/>
<dbReference type="Proteomes" id="UP001431783">
    <property type="component" value="Unassembled WGS sequence"/>
</dbReference>
<evidence type="ECO:0000313" key="1">
    <source>
        <dbReference type="EMBL" id="KAK9871149.1"/>
    </source>
</evidence>
<proteinExistence type="predicted"/>
<keyword evidence="2" id="KW-1185">Reference proteome</keyword>
<dbReference type="EMBL" id="JARQZJ010000005">
    <property type="protein sequence ID" value="KAK9871149.1"/>
    <property type="molecule type" value="Genomic_DNA"/>
</dbReference>
<comment type="caution">
    <text evidence="1">The sequence shown here is derived from an EMBL/GenBank/DDBJ whole genome shotgun (WGS) entry which is preliminary data.</text>
</comment>
<gene>
    <name evidence="1" type="ORF">WA026_011431</name>
</gene>